<keyword evidence="2" id="KW-1185">Reference proteome</keyword>
<feature type="non-terminal residue" evidence="1">
    <location>
        <position position="1"/>
    </location>
</feature>
<gene>
    <name evidence="1" type="ORF">OXX778_LOCUS22124</name>
</gene>
<dbReference type="Proteomes" id="UP000663879">
    <property type="component" value="Unassembled WGS sequence"/>
</dbReference>
<organism evidence="1 2">
    <name type="scientific">Brachionus calyciflorus</name>
    <dbReference type="NCBI Taxonomy" id="104777"/>
    <lineage>
        <taxon>Eukaryota</taxon>
        <taxon>Metazoa</taxon>
        <taxon>Spiralia</taxon>
        <taxon>Gnathifera</taxon>
        <taxon>Rotifera</taxon>
        <taxon>Eurotatoria</taxon>
        <taxon>Monogononta</taxon>
        <taxon>Pseudotrocha</taxon>
        <taxon>Ploima</taxon>
        <taxon>Brachionidae</taxon>
        <taxon>Brachionus</taxon>
    </lineage>
</organism>
<dbReference type="AlphaFoldDB" id="A0A814QQL8"/>
<comment type="caution">
    <text evidence="1">The sequence shown here is derived from an EMBL/GenBank/DDBJ whole genome shotgun (WGS) entry which is preliminary data.</text>
</comment>
<protein>
    <submittedName>
        <fullName evidence="1">Uncharacterized protein</fullName>
    </submittedName>
</protein>
<reference evidence="1" key="1">
    <citation type="submission" date="2021-02" db="EMBL/GenBank/DDBJ databases">
        <authorList>
            <person name="Nowell W R."/>
        </authorList>
    </citation>
    <scope>NUCLEOTIDE SEQUENCE</scope>
    <source>
        <strain evidence="1">Ploen Becks lab</strain>
    </source>
</reference>
<evidence type="ECO:0000313" key="2">
    <source>
        <dbReference type="Proteomes" id="UP000663879"/>
    </source>
</evidence>
<dbReference type="EMBL" id="CAJNOC010008960">
    <property type="protein sequence ID" value="CAF1122944.1"/>
    <property type="molecule type" value="Genomic_DNA"/>
</dbReference>
<evidence type="ECO:0000313" key="1">
    <source>
        <dbReference type="EMBL" id="CAF1122944.1"/>
    </source>
</evidence>
<accession>A0A814QQL8</accession>
<sequence length="83" mass="10160">YLRDSEVHCLLSIGEEKIKTDVWIEDREISHHEYNNTIIRPWIDEDQTFKVFRRASTFELINHNKKKIKFGFYAHITNKFKNY</sequence>
<proteinExistence type="predicted"/>
<name>A0A814QQL8_9BILA</name>